<keyword evidence="3" id="KW-0255">Endonuclease</keyword>
<keyword evidence="3" id="KW-0378">Hydrolase</keyword>
<keyword evidence="4" id="KW-1185">Reference proteome</keyword>
<proteinExistence type="predicted"/>
<feature type="domain" description="HNH nuclease" evidence="2">
    <location>
        <begin position="23"/>
        <end position="74"/>
    </location>
</feature>
<keyword evidence="3" id="KW-0540">Nuclease</keyword>
<name>A0ABU9XFW0_9BACI</name>
<dbReference type="GO" id="GO:0004519">
    <property type="term" value="F:endonuclease activity"/>
    <property type="evidence" value="ECO:0007669"/>
    <property type="project" value="UniProtKB-KW"/>
</dbReference>
<dbReference type="SMART" id="SM00507">
    <property type="entry name" value="HNHc"/>
    <property type="match status" value="1"/>
</dbReference>
<dbReference type="Proteomes" id="UP001444625">
    <property type="component" value="Unassembled WGS sequence"/>
</dbReference>
<protein>
    <submittedName>
        <fullName evidence="3">HNH endonuclease</fullName>
    </submittedName>
</protein>
<dbReference type="Pfam" id="PF01844">
    <property type="entry name" value="HNH"/>
    <property type="match status" value="1"/>
</dbReference>
<organism evidence="3 4">
    <name type="scientific">Ornithinibacillus xuwenensis</name>
    <dbReference type="NCBI Taxonomy" id="3144668"/>
    <lineage>
        <taxon>Bacteria</taxon>
        <taxon>Bacillati</taxon>
        <taxon>Bacillota</taxon>
        <taxon>Bacilli</taxon>
        <taxon>Bacillales</taxon>
        <taxon>Bacillaceae</taxon>
        <taxon>Ornithinibacillus</taxon>
    </lineage>
</organism>
<dbReference type="CDD" id="cd00085">
    <property type="entry name" value="HNHc"/>
    <property type="match status" value="1"/>
</dbReference>
<feature type="region of interest" description="Disordered" evidence="1">
    <location>
        <begin position="1"/>
        <end position="24"/>
    </location>
</feature>
<accession>A0ABU9XFW0</accession>
<dbReference type="InterPro" id="IPR002711">
    <property type="entry name" value="HNH"/>
</dbReference>
<evidence type="ECO:0000256" key="1">
    <source>
        <dbReference type="SAM" id="MobiDB-lite"/>
    </source>
</evidence>
<dbReference type="InterPro" id="IPR003615">
    <property type="entry name" value="HNH_nuc"/>
</dbReference>
<evidence type="ECO:0000259" key="2">
    <source>
        <dbReference type="SMART" id="SM00507"/>
    </source>
</evidence>
<comment type="caution">
    <text evidence="3">The sequence shown here is derived from an EMBL/GenBank/DDBJ whole genome shotgun (WGS) entry which is preliminary data.</text>
</comment>
<dbReference type="EMBL" id="JBDIML010000001">
    <property type="protein sequence ID" value="MEN2765747.1"/>
    <property type="molecule type" value="Genomic_DNA"/>
</dbReference>
<evidence type="ECO:0000313" key="3">
    <source>
        <dbReference type="EMBL" id="MEN2765747.1"/>
    </source>
</evidence>
<sequence>MNYTKEQQLGKRTKKKSKNFTEKTKRDIFERDNWQCVKCGSHLIESVPHHIIYKSAGGTGEKRNGVTVCRNCHDWAHHKKDSKFGEPSREGRKWFEKWRDENLDENGDRI</sequence>
<reference evidence="3 4" key="1">
    <citation type="submission" date="2024-05" db="EMBL/GenBank/DDBJ databases">
        <authorList>
            <person name="Haq I."/>
            <person name="Ullah Z."/>
            <person name="Ahmad R."/>
            <person name="Li M."/>
            <person name="Tong Y."/>
        </authorList>
    </citation>
    <scope>NUCLEOTIDE SEQUENCE [LARGE SCALE GENOMIC DNA]</scope>
    <source>
        <strain evidence="3 4">16A2E</strain>
    </source>
</reference>
<gene>
    <name evidence="3" type="ORF">ABC228_00980</name>
</gene>
<dbReference type="Gene3D" id="1.10.30.50">
    <property type="match status" value="1"/>
</dbReference>
<dbReference type="RefSeq" id="WP_345823221.1">
    <property type="nucleotide sequence ID" value="NZ_JBDIML010000001.1"/>
</dbReference>
<evidence type="ECO:0000313" key="4">
    <source>
        <dbReference type="Proteomes" id="UP001444625"/>
    </source>
</evidence>